<protein>
    <submittedName>
        <fullName evidence="1">Uncharacterized protein</fullName>
    </submittedName>
</protein>
<proteinExistence type="predicted"/>
<evidence type="ECO:0000313" key="2">
    <source>
        <dbReference type="Proteomes" id="UP001469553"/>
    </source>
</evidence>
<dbReference type="EMBL" id="JAHRIP010000293">
    <property type="protein sequence ID" value="MEQ2279120.1"/>
    <property type="molecule type" value="Genomic_DNA"/>
</dbReference>
<name>A0ABV0XCE5_9TELE</name>
<evidence type="ECO:0000313" key="1">
    <source>
        <dbReference type="EMBL" id="MEQ2279120.1"/>
    </source>
</evidence>
<keyword evidence="2" id="KW-1185">Reference proteome</keyword>
<dbReference type="Proteomes" id="UP001469553">
    <property type="component" value="Unassembled WGS sequence"/>
</dbReference>
<comment type="caution">
    <text evidence="1">The sequence shown here is derived from an EMBL/GenBank/DDBJ whole genome shotgun (WGS) entry which is preliminary data.</text>
</comment>
<organism evidence="1 2">
    <name type="scientific">Ameca splendens</name>
    <dbReference type="NCBI Taxonomy" id="208324"/>
    <lineage>
        <taxon>Eukaryota</taxon>
        <taxon>Metazoa</taxon>
        <taxon>Chordata</taxon>
        <taxon>Craniata</taxon>
        <taxon>Vertebrata</taxon>
        <taxon>Euteleostomi</taxon>
        <taxon>Actinopterygii</taxon>
        <taxon>Neopterygii</taxon>
        <taxon>Teleostei</taxon>
        <taxon>Neoteleostei</taxon>
        <taxon>Acanthomorphata</taxon>
        <taxon>Ovalentaria</taxon>
        <taxon>Atherinomorphae</taxon>
        <taxon>Cyprinodontiformes</taxon>
        <taxon>Goodeidae</taxon>
        <taxon>Ameca</taxon>
    </lineage>
</organism>
<gene>
    <name evidence="1" type="ORF">AMECASPLE_006166</name>
</gene>
<sequence length="110" mass="11297">MEGGVANLTPCGPKATGPPPQHHALFTLYLASTDTSFRKEPGMGGSCGDDSTIMAATNTSHAFSPATQEGLRTMRSCCSTALASVHALVSPSELPAAPLPVNMQMKIPIG</sequence>
<reference evidence="1 2" key="1">
    <citation type="submission" date="2021-06" db="EMBL/GenBank/DDBJ databases">
        <authorList>
            <person name="Palmer J.M."/>
        </authorList>
    </citation>
    <scope>NUCLEOTIDE SEQUENCE [LARGE SCALE GENOMIC DNA]</scope>
    <source>
        <strain evidence="1 2">AS_MEX2019</strain>
        <tissue evidence="1">Muscle</tissue>
    </source>
</reference>
<accession>A0ABV0XCE5</accession>